<protein>
    <submittedName>
        <fullName evidence="1">Uncharacterized protein</fullName>
    </submittedName>
</protein>
<dbReference type="AlphaFoldDB" id="A0AA40SJU2"/>
<accession>A0AA40SJU2</accession>
<name>A0AA40SJU2_9ACTN</name>
<proteinExistence type="predicted"/>
<comment type="caution">
    <text evidence="1">The sequence shown here is derived from an EMBL/GenBank/DDBJ whole genome shotgun (WGS) entry which is preliminary data.</text>
</comment>
<dbReference type="EMBL" id="JACJIE010000024">
    <property type="protein sequence ID" value="MBA8947797.1"/>
    <property type="molecule type" value="Genomic_DNA"/>
</dbReference>
<evidence type="ECO:0000313" key="1">
    <source>
        <dbReference type="EMBL" id="MBA8947797.1"/>
    </source>
</evidence>
<evidence type="ECO:0000313" key="2">
    <source>
        <dbReference type="Proteomes" id="UP000530412"/>
    </source>
</evidence>
<sequence>MSQLAFDLQRHTNTVTSREQTRVTFWRGTVGQLGSVELIVPALEVVATSDPRELIGAMVTGENIPMSSFKGIRYGGLPRLAEGKLTVAGQQASFARKTWRTSRSARALTIRAVGREYRYREEGNRRHHVLERPESRISMTRSSGSHPKSISGTAYGAVDSVDISMAILFEAVYTRNLSLRGAVVSAPGRFLDELSKLSL</sequence>
<gene>
    <name evidence="1" type="ORF">FHS33_006266</name>
</gene>
<organism evidence="1 2">
    <name type="scientific">Streptomyces calvus</name>
    <dbReference type="NCBI Taxonomy" id="67282"/>
    <lineage>
        <taxon>Bacteria</taxon>
        <taxon>Bacillati</taxon>
        <taxon>Actinomycetota</taxon>
        <taxon>Actinomycetes</taxon>
        <taxon>Kitasatosporales</taxon>
        <taxon>Streptomycetaceae</taxon>
        <taxon>Streptomyces</taxon>
    </lineage>
</organism>
<dbReference type="RefSeq" id="WP_142193800.1">
    <property type="nucleotide sequence ID" value="NZ_BMSU01000025.1"/>
</dbReference>
<reference evidence="1 2" key="1">
    <citation type="submission" date="2020-08" db="EMBL/GenBank/DDBJ databases">
        <title>Genomic Encyclopedia of Type Strains, Phase III (KMG-III): the genomes of soil and plant-associated and newly described type strains.</title>
        <authorList>
            <person name="Whitman W."/>
        </authorList>
    </citation>
    <scope>NUCLEOTIDE SEQUENCE [LARGE SCALE GENOMIC DNA]</scope>
    <source>
        <strain evidence="1 2">CECT 3271</strain>
    </source>
</reference>
<dbReference type="Proteomes" id="UP000530412">
    <property type="component" value="Unassembled WGS sequence"/>
</dbReference>